<evidence type="ECO:0000313" key="5">
    <source>
        <dbReference type="EMBL" id="KAK3499476.1"/>
    </source>
</evidence>
<keyword evidence="6" id="KW-1185">Reference proteome</keyword>
<evidence type="ECO:0000256" key="3">
    <source>
        <dbReference type="ARBA" id="ARBA00022833"/>
    </source>
</evidence>
<dbReference type="AlphaFoldDB" id="A0AAJ0IFZ5"/>
<organism evidence="5 6">
    <name type="scientific">Neurospora hispaniola</name>
    <dbReference type="NCBI Taxonomy" id="588809"/>
    <lineage>
        <taxon>Eukaryota</taxon>
        <taxon>Fungi</taxon>
        <taxon>Dikarya</taxon>
        <taxon>Ascomycota</taxon>
        <taxon>Pezizomycotina</taxon>
        <taxon>Sordariomycetes</taxon>
        <taxon>Sordariomycetidae</taxon>
        <taxon>Sordariales</taxon>
        <taxon>Sordariaceae</taxon>
        <taxon>Neurospora</taxon>
    </lineage>
</organism>
<dbReference type="PANTHER" id="PTHR43175:SF3">
    <property type="entry name" value="CARBON DISULFIDE HYDROLASE"/>
    <property type="match status" value="1"/>
</dbReference>
<accession>A0AAJ0IFZ5</accession>
<dbReference type="GO" id="GO:0008270">
    <property type="term" value="F:zinc ion binding"/>
    <property type="evidence" value="ECO:0007669"/>
    <property type="project" value="InterPro"/>
</dbReference>
<sequence>MPVTNEEIATRPVAASASYYSTFDKGYLALSPAKKYISSSSAWTREWTLLEPSGSKQAGASSKDALRSIVISQQLLATEAIVIVKHTGCGMLTFENEDAYGVVERNLGAEARRELEEKSWISSLSLS</sequence>
<dbReference type="RefSeq" id="XP_062697109.1">
    <property type="nucleotide sequence ID" value="XM_062840505.1"/>
</dbReference>
<proteinExistence type="inferred from homology"/>
<comment type="cofactor">
    <cofactor evidence="4">
        <name>Zn(2+)</name>
        <dbReference type="ChEBI" id="CHEBI:29105"/>
    </cofactor>
    <text evidence="4">Binds 1 zinc ion per subunit.</text>
</comment>
<feature type="binding site" evidence="4">
    <location>
        <position position="89"/>
    </location>
    <ligand>
        <name>Zn(2+)</name>
        <dbReference type="ChEBI" id="CHEBI:29105"/>
    </ligand>
</feature>
<evidence type="ECO:0000313" key="6">
    <source>
        <dbReference type="Proteomes" id="UP001285908"/>
    </source>
</evidence>
<evidence type="ECO:0008006" key="7">
    <source>
        <dbReference type="Google" id="ProtNLM"/>
    </source>
</evidence>
<dbReference type="PANTHER" id="PTHR43175">
    <property type="entry name" value="CARBONIC ANHYDRASE"/>
    <property type="match status" value="1"/>
</dbReference>
<dbReference type="InterPro" id="IPR001765">
    <property type="entry name" value="Carbonic_anhydrase"/>
</dbReference>
<dbReference type="SUPFAM" id="SSF53056">
    <property type="entry name" value="beta-carbonic anhydrase, cab"/>
    <property type="match status" value="1"/>
</dbReference>
<dbReference type="Gene3D" id="3.40.1050.10">
    <property type="entry name" value="Carbonic anhydrase"/>
    <property type="match status" value="1"/>
</dbReference>
<dbReference type="Proteomes" id="UP001285908">
    <property type="component" value="Unassembled WGS sequence"/>
</dbReference>
<feature type="binding site" evidence="4">
    <location>
        <position position="86"/>
    </location>
    <ligand>
        <name>Zn(2+)</name>
        <dbReference type="ChEBI" id="CHEBI:29105"/>
    </ligand>
</feature>
<gene>
    <name evidence="5" type="ORF">B0T23DRAFT_434634</name>
</gene>
<evidence type="ECO:0000256" key="1">
    <source>
        <dbReference type="ARBA" id="ARBA00006217"/>
    </source>
</evidence>
<keyword evidence="3 4" id="KW-0862">Zinc</keyword>
<comment type="similarity">
    <text evidence="1">Belongs to the beta-class carbonic anhydrase family.</text>
</comment>
<protein>
    <recommendedName>
        <fullName evidence="7">Carbonic anhydrase</fullName>
    </recommendedName>
</protein>
<evidence type="ECO:0000256" key="4">
    <source>
        <dbReference type="PIRSR" id="PIRSR601765-1"/>
    </source>
</evidence>
<dbReference type="GO" id="GO:0004089">
    <property type="term" value="F:carbonate dehydratase activity"/>
    <property type="evidence" value="ECO:0007669"/>
    <property type="project" value="InterPro"/>
</dbReference>
<comment type="caution">
    <text evidence="5">The sequence shown here is derived from an EMBL/GenBank/DDBJ whole genome shotgun (WGS) entry which is preliminary data.</text>
</comment>
<keyword evidence="2 4" id="KW-0479">Metal-binding</keyword>
<dbReference type="EMBL" id="JAULSX010000001">
    <property type="protein sequence ID" value="KAK3499476.1"/>
    <property type="molecule type" value="Genomic_DNA"/>
</dbReference>
<evidence type="ECO:0000256" key="2">
    <source>
        <dbReference type="ARBA" id="ARBA00022723"/>
    </source>
</evidence>
<name>A0AAJ0IFZ5_9PEZI</name>
<dbReference type="InterPro" id="IPR036874">
    <property type="entry name" value="Carbonic_anhydrase_sf"/>
</dbReference>
<reference evidence="5 6" key="1">
    <citation type="journal article" date="2023" name="Mol. Phylogenet. Evol.">
        <title>Genome-scale phylogeny and comparative genomics of the fungal order Sordariales.</title>
        <authorList>
            <person name="Hensen N."/>
            <person name="Bonometti L."/>
            <person name="Westerberg I."/>
            <person name="Brannstrom I.O."/>
            <person name="Guillou S."/>
            <person name="Cros-Aarteil S."/>
            <person name="Calhoun S."/>
            <person name="Haridas S."/>
            <person name="Kuo A."/>
            <person name="Mondo S."/>
            <person name="Pangilinan J."/>
            <person name="Riley R."/>
            <person name="LaButti K."/>
            <person name="Andreopoulos B."/>
            <person name="Lipzen A."/>
            <person name="Chen C."/>
            <person name="Yan M."/>
            <person name="Daum C."/>
            <person name="Ng V."/>
            <person name="Clum A."/>
            <person name="Steindorff A."/>
            <person name="Ohm R.A."/>
            <person name="Martin F."/>
            <person name="Silar P."/>
            <person name="Natvig D.O."/>
            <person name="Lalanne C."/>
            <person name="Gautier V."/>
            <person name="Ament-Velasquez S.L."/>
            <person name="Kruys A."/>
            <person name="Hutchinson M.I."/>
            <person name="Powell A.J."/>
            <person name="Barry K."/>
            <person name="Miller A.N."/>
            <person name="Grigoriev I.V."/>
            <person name="Debuchy R."/>
            <person name="Gladieux P."/>
            <person name="Hiltunen Thoren M."/>
            <person name="Johannesson H."/>
        </authorList>
    </citation>
    <scope>NUCLEOTIDE SEQUENCE [LARGE SCALE GENOMIC DNA]</scope>
    <source>
        <strain evidence="5 6">FGSC 10403</strain>
    </source>
</reference>
<dbReference type="GeneID" id="87878127"/>